<evidence type="ECO:0000313" key="1">
    <source>
        <dbReference type="EMBL" id="AMB87200.1"/>
    </source>
</evidence>
<keyword evidence="2" id="KW-1185">Reference proteome</keyword>
<proteinExistence type="predicted"/>
<dbReference type="RefSeq" id="WP_060783506.1">
    <property type="nucleotide sequence ID" value="NZ_CP014135.1"/>
</dbReference>
<organism evidence="1 2">
    <name type="scientific">Pseudomonas agarici</name>
    <dbReference type="NCBI Taxonomy" id="46677"/>
    <lineage>
        <taxon>Bacteria</taxon>
        <taxon>Pseudomonadati</taxon>
        <taxon>Pseudomonadota</taxon>
        <taxon>Gammaproteobacteria</taxon>
        <taxon>Pseudomonadales</taxon>
        <taxon>Pseudomonadaceae</taxon>
        <taxon>Pseudomonas</taxon>
    </lineage>
</organism>
<reference evidence="1 2" key="1">
    <citation type="submission" date="2016-01" db="EMBL/GenBank/DDBJ databases">
        <authorList>
            <person name="McClelland M."/>
            <person name="Jain A."/>
            <person name="Saraogi P."/>
            <person name="Mendelson R."/>
            <person name="Westerman R."/>
            <person name="SanMiguel P."/>
            <person name="Csonka L."/>
        </authorList>
    </citation>
    <scope>NUCLEOTIDE SEQUENCE [LARGE SCALE GENOMIC DNA]</scope>
    <source>
        <strain evidence="1 2">NCPPB 2472</strain>
    </source>
</reference>
<protein>
    <submittedName>
        <fullName evidence="1">Uncharacterized protein</fullName>
    </submittedName>
</protein>
<dbReference type="Proteomes" id="UP000063229">
    <property type="component" value="Chromosome"/>
</dbReference>
<accession>A0A0X1T581</accession>
<dbReference type="AlphaFoldDB" id="A0A0X1T581"/>
<evidence type="ECO:0000313" key="2">
    <source>
        <dbReference type="Proteomes" id="UP000063229"/>
    </source>
</evidence>
<gene>
    <name evidence="1" type="ORF">AWM79_18625</name>
</gene>
<sequence length="121" mass="13643">MEFRHLGNGQTFPPVAPNGRIYAVPVAQENQVEIFCLTSEGIVGSGVTARWAEITGFYYDDESWEIILRNYIGRGMRFRRGVPCGIVEDGCETLKTNIQGFAIPVCVMNRISFEQKKLHQT</sequence>
<name>A0A0X1T581_PSEAA</name>
<dbReference type="KEGG" id="pagb:AWM79_18625"/>
<dbReference type="EMBL" id="CP014135">
    <property type="protein sequence ID" value="AMB87200.1"/>
    <property type="molecule type" value="Genomic_DNA"/>
</dbReference>